<sequence>MLIAPQVGDGIYTLTVAIHLVGRKKLSSIHGVSPHVPESFFDLFYRDRPVVHIHAAIVLIYPRF</sequence>
<evidence type="ECO:0000313" key="1">
    <source>
        <dbReference type="EMBL" id="SUA71821.1"/>
    </source>
</evidence>
<dbReference type="Proteomes" id="UP000254400">
    <property type="component" value="Unassembled WGS sequence"/>
</dbReference>
<organism evidence="1 2">
    <name type="scientific">Paenibacillus polymyxa</name>
    <name type="common">Bacillus polymyxa</name>
    <dbReference type="NCBI Taxonomy" id="1406"/>
    <lineage>
        <taxon>Bacteria</taxon>
        <taxon>Bacillati</taxon>
        <taxon>Bacillota</taxon>
        <taxon>Bacilli</taxon>
        <taxon>Bacillales</taxon>
        <taxon>Paenibacillaceae</taxon>
        <taxon>Paenibacillus</taxon>
    </lineage>
</organism>
<dbReference type="AlphaFoldDB" id="A0A378Y5K4"/>
<gene>
    <name evidence="1" type="ORF">NCTC10343_04749</name>
</gene>
<name>A0A378Y5K4_PAEPO</name>
<protein>
    <submittedName>
        <fullName evidence="1">Uncharacterized protein</fullName>
    </submittedName>
</protein>
<evidence type="ECO:0000313" key="2">
    <source>
        <dbReference type="Proteomes" id="UP000254400"/>
    </source>
</evidence>
<proteinExistence type="predicted"/>
<accession>A0A378Y5K4</accession>
<reference evidence="1 2" key="1">
    <citation type="submission" date="2018-06" db="EMBL/GenBank/DDBJ databases">
        <authorList>
            <consortium name="Pathogen Informatics"/>
            <person name="Doyle S."/>
        </authorList>
    </citation>
    <scope>NUCLEOTIDE SEQUENCE [LARGE SCALE GENOMIC DNA]</scope>
    <source>
        <strain evidence="1 2">NCTC10343</strain>
    </source>
</reference>
<dbReference type="EMBL" id="UGSC01000001">
    <property type="protein sequence ID" value="SUA71821.1"/>
    <property type="molecule type" value="Genomic_DNA"/>
</dbReference>